<name>A0A7V4WTI4_CALAY</name>
<feature type="compositionally biased region" description="Polar residues" evidence="1">
    <location>
        <begin position="213"/>
        <end position="225"/>
    </location>
</feature>
<accession>A0A7V4WTI4</accession>
<gene>
    <name evidence="3" type="ORF">ENK44_01180</name>
</gene>
<dbReference type="PROSITE" id="PS51257">
    <property type="entry name" value="PROKAR_LIPOPROTEIN"/>
    <property type="match status" value="1"/>
</dbReference>
<proteinExistence type="predicted"/>
<comment type="caution">
    <text evidence="3">The sequence shown here is derived from an EMBL/GenBank/DDBJ whole genome shotgun (WGS) entry which is preliminary data.</text>
</comment>
<protein>
    <recommendedName>
        <fullName evidence="4">DUF3300 domain-containing protein</fullName>
    </recommendedName>
</protein>
<evidence type="ECO:0000256" key="1">
    <source>
        <dbReference type="SAM" id="MobiDB-lite"/>
    </source>
</evidence>
<evidence type="ECO:0000313" key="3">
    <source>
        <dbReference type="EMBL" id="HGY54289.1"/>
    </source>
</evidence>
<evidence type="ECO:0008006" key="4">
    <source>
        <dbReference type="Google" id="ProtNLM"/>
    </source>
</evidence>
<feature type="region of interest" description="Disordered" evidence="1">
    <location>
        <begin position="158"/>
        <end position="336"/>
    </location>
</feature>
<feature type="compositionally biased region" description="Low complexity" evidence="1">
    <location>
        <begin position="265"/>
        <end position="336"/>
    </location>
</feature>
<feature type="chain" id="PRO_5030667648" description="DUF3300 domain-containing protein" evidence="2">
    <location>
        <begin position="27"/>
        <end position="336"/>
    </location>
</feature>
<dbReference type="Proteomes" id="UP000885779">
    <property type="component" value="Unassembled WGS sequence"/>
</dbReference>
<feature type="signal peptide" evidence="2">
    <location>
        <begin position="1"/>
        <end position="26"/>
    </location>
</feature>
<sequence>MNSIIKSLLISLTAGLLLTSCYTKLAMTQTRQAWDSYEEPEYLAQQQEAAQDTFYTDDGEMYVSETPIYSPEINYYYFDGSPYWDSWCYDPWYVNIHWGFYPSYYYGGWYGWYPAFPVVYYPVYIYDPYYWDYPPPSYGYSPPFQPRPFGRGGTILARGNGSKRVALGGSNGRPRKSGIRQPAGSGSSNDGFIAVRTSGSRSGSDNVKRVTIRKTNTGGKTNVSRSGGGTTKRKYYRVNKNSGRSDSYRTPRVKKISRTGKSGSDRSYTSSRSGHTRSSSSVRSRSSYSGSRSSVSRSSSSRSSVSRSSSGRSVSRSSSSRSGSSRSGSSRSSRRR</sequence>
<reference evidence="3" key="1">
    <citation type="journal article" date="2020" name="mSystems">
        <title>Genome- and Community-Level Interaction Insights into Carbon Utilization and Element Cycling Functions of Hydrothermarchaeota in Hydrothermal Sediment.</title>
        <authorList>
            <person name="Zhou Z."/>
            <person name="Liu Y."/>
            <person name="Xu W."/>
            <person name="Pan J."/>
            <person name="Luo Z.H."/>
            <person name="Li M."/>
        </authorList>
    </citation>
    <scope>NUCLEOTIDE SEQUENCE [LARGE SCALE GENOMIC DNA]</scope>
    <source>
        <strain evidence="3">HyVt-577</strain>
    </source>
</reference>
<evidence type="ECO:0000256" key="2">
    <source>
        <dbReference type="SAM" id="SignalP"/>
    </source>
</evidence>
<dbReference type="EMBL" id="DRQG01000015">
    <property type="protein sequence ID" value="HGY54289.1"/>
    <property type="molecule type" value="Genomic_DNA"/>
</dbReference>
<dbReference type="AlphaFoldDB" id="A0A7V4WTI4"/>
<keyword evidence="2" id="KW-0732">Signal</keyword>
<organism evidence="3">
    <name type="scientific">Caldithrix abyssi</name>
    <dbReference type="NCBI Taxonomy" id="187145"/>
    <lineage>
        <taxon>Bacteria</taxon>
        <taxon>Pseudomonadati</taxon>
        <taxon>Calditrichota</taxon>
        <taxon>Calditrichia</taxon>
        <taxon>Calditrichales</taxon>
        <taxon>Calditrichaceae</taxon>
        <taxon>Caldithrix</taxon>
    </lineage>
</organism>